<comment type="subunit">
    <text evidence="6">Homodimer; the beta-strands of each monomer intercalate to form a hydrophobic core, while the alpha-helices form wings that extend away from the core.</text>
</comment>
<dbReference type="FunFam" id="2.60.40.4380:FF:000002">
    <property type="entry name" value="Translational regulator CsrA"/>
    <property type="match status" value="1"/>
</dbReference>
<dbReference type="PANTHER" id="PTHR34984">
    <property type="entry name" value="CARBON STORAGE REGULATOR"/>
    <property type="match status" value="1"/>
</dbReference>
<dbReference type="HAMAP" id="MF_00167">
    <property type="entry name" value="CsrA"/>
    <property type="match status" value="1"/>
</dbReference>
<evidence type="ECO:0000256" key="1">
    <source>
        <dbReference type="ARBA" id="ARBA00022490"/>
    </source>
</evidence>
<dbReference type="PANTHER" id="PTHR34984:SF1">
    <property type="entry name" value="CARBON STORAGE REGULATOR"/>
    <property type="match status" value="1"/>
</dbReference>
<dbReference type="GO" id="GO:0006402">
    <property type="term" value="P:mRNA catabolic process"/>
    <property type="evidence" value="ECO:0007669"/>
    <property type="project" value="InterPro"/>
</dbReference>
<comment type="caution">
    <text evidence="7">The sequence shown here is derived from an EMBL/GenBank/DDBJ whole genome shotgun (WGS) entry which is preliminary data.</text>
</comment>
<dbReference type="GO" id="GO:0045947">
    <property type="term" value="P:negative regulation of translational initiation"/>
    <property type="evidence" value="ECO:0007669"/>
    <property type="project" value="UniProtKB-UniRule"/>
</dbReference>
<dbReference type="InterPro" id="IPR036107">
    <property type="entry name" value="CsrA_sf"/>
</dbReference>
<keyword evidence="3 6" id="KW-1005">Bacterial flagellum biogenesis</keyword>
<dbReference type="AlphaFoldDB" id="A0A2T0ANH0"/>
<organism evidence="7 8">
    <name type="scientific">Neomoorella humiferrea</name>
    <dbReference type="NCBI Taxonomy" id="676965"/>
    <lineage>
        <taxon>Bacteria</taxon>
        <taxon>Bacillati</taxon>
        <taxon>Bacillota</taxon>
        <taxon>Clostridia</taxon>
        <taxon>Neomoorellales</taxon>
        <taxon>Neomoorellaceae</taxon>
        <taxon>Neomoorella</taxon>
    </lineage>
</organism>
<evidence type="ECO:0000313" key="8">
    <source>
        <dbReference type="Proteomes" id="UP000238415"/>
    </source>
</evidence>
<evidence type="ECO:0000256" key="3">
    <source>
        <dbReference type="ARBA" id="ARBA00022795"/>
    </source>
</evidence>
<dbReference type="GO" id="GO:0005829">
    <property type="term" value="C:cytosol"/>
    <property type="evidence" value="ECO:0007669"/>
    <property type="project" value="TreeGrafter"/>
</dbReference>
<evidence type="ECO:0000313" key="7">
    <source>
        <dbReference type="EMBL" id="PRR70302.1"/>
    </source>
</evidence>
<dbReference type="InterPro" id="IPR003751">
    <property type="entry name" value="CsrA"/>
</dbReference>
<dbReference type="Gene3D" id="2.60.40.4380">
    <property type="entry name" value="Translational regulator CsrA"/>
    <property type="match status" value="1"/>
</dbReference>
<evidence type="ECO:0000256" key="4">
    <source>
        <dbReference type="ARBA" id="ARBA00022845"/>
    </source>
</evidence>
<dbReference type="OrthoDB" id="9809061at2"/>
<gene>
    <name evidence="6" type="primary">csrA</name>
    <name evidence="7" type="ORF">MOHU_20930</name>
</gene>
<dbReference type="GO" id="GO:0006109">
    <property type="term" value="P:regulation of carbohydrate metabolic process"/>
    <property type="evidence" value="ECO:0007669"/>
    <property type="project" value="InterPro"/>
</dbReference>
<keyword evidence="8" id="KW-1185">Reference proteome</keyword>
<dbReference type="GO" id="GO:0048027">
    <property type="term" value="F:mRNA 5'-UTR binding"/>
    <property type="evidence" value="ECO:0007669"/>
    <property type="project" value="UniProtKB-UniRule"/>
</dbReference>
<comment type="subcellular location">
    <subcellularLocation>
        <location evidence="6">Cytoplasm</location>
    </subcellularLocation>
</comment>
<keyword evidence="5 6" id="KW-0694">RNA-binding</keyword>
<accession>A0A2T0ANH0</accession>
<keyword evidence="4 6" id="KW-0810">Translation regulation</keyword>
<keyword evidence="2 6" id="KW-0678">Repressor</keyword>
<dbReference type="GO" id="GO:0044781">
    <property type="term" value="P:bacterial-type flagellum organization"/>
    <property type="evidence" value="ECO:0007669"/>
    <property type="project" value="UniProtKB-KW"/>
</dbReference>
<dbReference type="NCBIfam" id="TIGR00202">
    <property type="entry name" value="csrA"/>
    <property type="match status" value="1"/>
</dbReference>
<protein>
    <recommendedName>
        <fullName evidence="6">Translational regulator CsrA</fullName>
    </recommendedName>
</protein>
<dbReference type="Proteomes" id="UP000238415">
    <property type="component" value="Unassembled WGS sequence"/>
</dbReference>
<dbReference type="Pfam" id="PF02599">
    <property type="entry name" value="CsrA"/>
    <property type="match status" value="1"/>
</dbReference>
<comment type="similarity">
    <text evidence="6">Belongs to the CsrA/RsmA family.</text>
</comment>
<evidence type="ECO:0000256" key="6">
    <source>
        <dbReference type="HAMAP-Rule" id="MF_00167"/>
    </source>
</evidence>
<evidence type="ECO:0000256" key="5">
    <source>
        <dbReference type="ARBA" id="ARBA00022884"/>
    </source>
</evidence>
<dbReference type="GO" id="GO:1902208">
    <property type="term" value="P:regulation of bacterial-type flagellum assembly"/>
    <property type="evidence" value="ECO:0007669"/>
    <property type="project" value="UniProtKB-UniRule"/>
</dbReference>
<keyword evidence="1 6" id="KW-0963">Cytoplasm</keyword>
<reference evidence="7 8" key="1">
    <citation type="submission" date="2018-03" db="EMBL/GenBank/DDBJ databases">
        <title>Genome sequence of Moorella humiferrea DSM 23265.</title>
        <authorList>
            <person name="Poehlein A."/>
            <person name="Daniel R."/>
        </authorList>
    </citation>
    <scope>NUCLEOTIDE SEQUENCE [LARGE SCALE GENOMIC DNA]</scope>
    <source>
        <strain evidence="7 8">DSM 23265</strain>
    </source>
</reference>
<name>A0A2T0ANH0_9FIRM</name>
<dbReference type="SUPFAM" id="SSF117130">
    <property type="entry name" value="CsrA-like"/>
    <property type="match status" value="1"/>
</dbReference>
<sequence length="86" mass="9490">MLVLTRRVNETIIIDGKIKVTVVAIEDDKIRIGIDAPPEVGIVREELLNAVRDENKAAARTALVPGDLPKNFLSRPGKDRGDRTDM</sequence>
<evidence type="ECO:0000256" key="2">
    <source>
        <dbReference type="ARBA" id="ARBA00022491"/>
    </source>
</evidence>
<comment type="function">
    <text evidence="6">A translational regulator that binds mRNA to regulate translation initiation and/or mRNA stability. Usually binds in the 5'-UTR at or near the Shine-Dalgarno sequence preventing ribosome-binding, thus repressing translation. Its main target seems to be the major flagellin gene, while its function is anatagonized by FliW.</text>
</comment>
<dbReference type="EMBL" id="PVXM01000049">
    <property type="protein sequence ID" value="PRR70302.1"/>
    <property type="molecule type" value="Genomic_DNA"/>
</dbReference>
<proteinExistence type="inferred from homology"/>
<dbReference type="RefSeq" id="WP_106006012.1">
    <property type="nucleotide sequence ID" value="NZ_CP136419.1"/>
</dbReference>